<dbReference type="STRING" id="224013.ACX27_20240"/>
<dbReference type="Pfam" id="PF17914">
    <property type="entry name" value="HopA1"/>
    <property type="match status" value="1"/>
</dbReference>
<dbReference type="InterPro" id="IPR040871">
    <property type="entry name" value="HopA1"/>
</dbReference>
<reference evidence="2" key="1">
    <citation type="submission" date="2015-07" db="EMBL/GenBank/DDBJ databases">
        <title>Genome Of Nitrogen-Fixing Cyanobacterium Nostoc piscinale CENA21 From Solimoes/Amazon River Floodplain Sediments And Comparative Genomics To Uncover Biosynthetic Natural Products Potential.</title>
        <authorList>
            <person name="Leao T.F."/>
            <person name="Leao P.N."/>
            <person name="Guimaraes P.I."/>
            <person name="de Melo A.G.C."/>
            <person name="Ramos R.T.J."/>
            <person name="Silva A."/>
            <person name="Fiore M.F."/>
            <person name="Schneider M.P.C."/>
        </authorList>
    </citation>
    <scope>NUCLEOTIDE SEQUENCE [LARGE SCALE GENOMIC DNA]</scope>
    <source>
        <strain evidence="2">CENA21</strain>
    </source>
</reference>
<evidence type="ECO:0000313" key="2">
    <source>
        <dbReference type="Proteomes" id="UP000062645"/>
    </source>
</evidence>
<name>A0A0M4STI4_9NOSO</name>
<keyword evidence="2" id="KW-1185">Reference proteome</keyword>
<dbReference type="AlphaFoldDB" id="A0A0M4STI4"/>
<reference evidence="1 2" key="2">
    <citation type="journal article" date="2016" name="Genome Announc.">
        <title>Draft Genome Sequence of the N2-Fixing Cyanobacterium Nostoc piscinale CENA21, Isolated from the Brazilian Amazon Floodplain.</title>
        <authorList>
            <person name="Leao T."/>
            <person name="Guimaraes P.I."/>
            <person name="de Melo A.G."/>
            <person name="Ramos R.T."/>
            <person name="Leao P.N."/>
            <person name="Silva A."/>
            <person name="Fiore M.F."/>
            <person name="Schneider M.P."/>
        </authorList>
    </citation>
    <scope>NUCLEOTIDE SEQUENCE [LARGE SCALE GENOMIC DNA]</scope>
    <source>
        <strain evidence="1 2">CENA21</strain>
    </source>
</reference>
<organism evidence="1 2">
    <name type="scientific">Nostoc piscinale CENA21</name>
    <dbReference type="NCBI Taxonomy" id="224013"/>
    <lineage>
        <taxon>Bacteria</taxon>
        <taxon>Bacillati</taxon>
        <taxon>Cyanobacteriota</taxon>
        <taxon>Cyanophyceae</taxon>
        <taxon>Nostocales</taxon>
        <taxon>Nostocaceae</taxon>
        <taxon>Nostoc</taxon>
    </lineage>
</organism>
<dbReference type="Proteomes" id="UP000062645">
    <property type="component" value="Chromosome"/>
</dbReference>
<dbReference type="KEGG" id="npz:ACX27_20240"/>
<dbReference type="PATRIC" id="fig|224013.5.peg.4839"/>
<accession>A0A0M4STI4</accession>
<dbReference type="EMBL" id="CP012036">
    <property type="protein sequence ID" value="ALF54640.1"/>
    <property type="molecule type" value="Genomic_DNA"/>
</dbReference>
<evidence type="ECO:0000313" key="1">
    <source>
        <dbReference type="EMBL" id="ALF54640.1"/>
    </source>
</evidence>
<gene>
    <name evidence="1" type="ORF">ACX27_20240</name>
</gene>
<protein>
    <submittedName>
        <fullName evidence="1">Uncharacterized protein</fullName>
    </submittedName>
</protein>
<proteinExistence type="predicted"/>
<sequence length="368" mass="42013">MQMLDSVATQLAEMPESLQTSLQDIISQIEIESDYCIKHPNYKPLQLPESAISRFQQLPATLKKKFLSMQLRGFLYGIYYNGSLKSSLAANTETNTVALNQNLENNTLLGVDVAFYDRLHESNQGDGYWYYNWQVVKENLDHTLAVQKDGLTLHIERSRHLLPQHQSATVGKYVAIKMPKNLVQNGFYMAVANAGTATNRERLVRVYFNVTPEGAVAVMQTLTTQLNFLEIPFSLKALYNPSDYERYDSAVFYFDKKDYEAVHPVLERVYVECQSYFQPEVPLFTKFMAPGLAIAEEPNRRFAEQESFGTHRCQIIANGLLDAWEQGDETPAHRLTAILEQFSLFQVELQRPYLNANSADIYTPFSLA</sequence>
<dbReference type="OrthoDB" id="939976at2"/>
<dbReference type="RefSeq" id="WP_062295185.1">
    <property type="nucleotide sequence ID" value="NZ_CP012036.1"/>
</dbReference>